<sequence length="61" mass="6858">MTEFKTLKDIVEQLKDCGYECEAGPLVNNVAFQKLAAMAEVDAESGEEIYYAEQADHKEDK</sequence>
<accession>R4JMM6</accession>
<proteinExistence type="predicted"/>
<gene>
    <name evidence="1" type="ORF">SIOphi_00335</name>
</gene>
<name>R4JMM6_9CAUD</name>
<evidence type="ECO:0000313" key="1">
    <source>
        <dbReference type="EMBL" id="AGK86875.1"/>
    </source>
</evidence>
<keyword evidence="2" id="KW-1185">Reference proteome</keyword>
<organism evidence="1 2">
    <name type="scientific">Bacillus phage SIOphi</name>
    <dbReference type="NCBI Taxonomy" id="1285382"/>
    <lineage>
        <taxon>Viruses</taxon>
        <taxon>Duplodnaviria</taxon>
        <taxon>Heunggongvirae</taxon>
        <taxon>Uroviricota</taxon>
        <taxon>Caudoviricetes</taxon>
        <taxon>Herelleviridae</taxon>
        <taxon>Bastillevirinae</taxon>
        <taxon>Siophivirus</taxon>
        <taxon>Siophivirus SIOphi</taxon>
    </lineage>
</organism>
<reference evidence="1 2" key="1">
    <citation type="submission" date="2013-02" db="EMBL/GenBank/DDBJ databases">
        <authorList>
            <person name="Lukaszewicz M."/>
            <person name="Biegalska A."/>
            <person name="Krasowska A."/>
        </authorList>
    </citation>
    <scope>NUCLEOTIDE SEQUENCE [LARGE SCALE GENOMIC DNA]</scope>
</reference>
<dbReference type="Proteomes" id="UP000258501">
    <property type="component" value="Segment"/>
</dbReference>
<evidence type="ECO:0000313" key="2">
    <source>
        <dbReference type="Proteomes" id="UP000258501"/>
    </source>
</evidence>
<protein>
    <submittedName>
        <fullName evidence="1">Uncharacterized protein</fullName>
    </submittedName>
</protein>
<dbReference type="EMBL" id="KC699836">
    <property type="protein sequence ID" value="AGK86875.1"/>
    <property type="molecule type" value="Genomic_DNA"/>
</dbReference>